<dbReference type="Pfam" id="PF13432">
    <property type="entry name" value="TPR_16"/>
    <property type="match status" value="1"/>
</dbReference>
<organism evidence="3 4">
    <name type="scientific">Pseudodesulfovibrio sediminis</name>
    <dbReference type="NCBI Taxonomy" id="2810563"/>
    <lineage>
        <taxon>Bacteria</taxon>
        <taxon>Pseudomonadati</taxon>
        <taxon>Thermodesulfobacteriota</taxon>
        <taxon>Desulfovibrionia</taxon>
        <taxon>Desulfovibrionales</taxon>
        <taxon>Desulfovibrionaceae</taxon>
    </lineage>
</organism>
<evidence type="ECO:0008006" key="5">
    <source>
        <dbReference type="Google" id="ProtNLM"/>
    </source>
</evidence>
<keyword evidence="1" id="KW-0677">Repeat</keyword>
<evidence type="ECO:0000256" key="1">
    <source>
        <dbReference type="ARBA" id="ARBA00022737"/>
    </source>
</evidence>
<dbReference type="Gene3D" id="1.25.40.10">
    <property type="entry name" value="Tetratricopeptide repeat domain"/>
    <property type="match status" value="3"/>
</dbReference>
<dbReference type="SMART" id="SM00028">
    <property type="entry name" value="TPR"/>
    <property type="match status" value="4"/>
</dbReference>
<dbReference type="Pfam" id="PF12895">
    <property type="entry name" value="ANAPC3"/>
    <property type="match status" value="1"/>
</dbReference>
<accession>A0ABM7P5F0</accession>
<keyword evidence="4" id="KW-1185">Reference proteome</keyword>
<name>A0ABM7P5F0_9BACT</name>
<keyword evidence="2" id="KW-0802">TPR repeat</keyword>
<dbReference type="InterPro" id="IPR019734">
    <property type="entry name" value="TPR_rpt"/>
</dbReference>
<dbReference type="EMBL" id="AP024485">
    <property type="protein sequence ID" value="BCS88147.1"/>
    <property type="molecule type" value="Genomic_DNA"/>
</dbReference>
<dbReference type="InterPro" id="IPR011990">
    <property type="entry name" value="TPR-like_helical_dom_sf"/>
</dbReference>
<dbReference type="SUPFAM" id="SSF48452">
    <property type="entry name" value="TPR-like"/>
    <property type="match status" value="1"/>
</dbReference>
<sequence length="397" mass="45581">MRSLVFIIALLLLPGLAFGDNALSRPMTEQTRSKLQKAYSCIKNNQPECARTILSRYMENSTRPHPFGILLYGSLLMEQNQLQEAAQILERGYADFPQCRQIVHNLAVVRYEQKEFTKAGELFLKSCLLTKKPAHNTRYQAATCFFQAKKYAQAYDVTKPLLGLKTVKPDWVRLAAHSLILLKRWPEAERTLIHFLRRSPTEHAYWKLLANIRMQRKHYKKAAAALEIAYRIAQPTALERRTLSQLYLYINAPLLAAHALEGSFTHTPSPKVCDQLAQAYLTAGRTKQALDMLDKAMALEKTPERSLIKGRILYAKRRYPEAIAALRQAVQLNDKTGLANYLLGMIFWEQKQWDEARHWFQSAEKFKHHARHATRAINAINAMEESSRQSNLPFDAS</sequence>
<gene>
    <name evidence="3" type="ORF">PSDVSF_13890</name>
</gene>
<dbReference type="PANTHER" id="PTHR45586">
    <property type="entry name" value="TPR REPEAT-CONTAINING PROTEIN PA4667"/>
    <property type="match status" value="1"/>
</dbReference>
<protein>
    <recommendedName>
        <fullName evidence="5">Tetratricopeptide repeat protein</fullName>
    </recommendedName>
</protein>
<dbReference type="PANTHER" id="PTHR45586:SF1">
    <property type="entry name" value="LIPOPOLYSACCHARIDE ASSEMBLY PROTEIN B"/>
    <property type="match status" value="1"/>
</dbReference>
<reference evidence="3" key="1">
    <citation type="journal article" date="2022" name="Arch. Microbiol.">
        <title>Pseudodesulfovibrio sediminis sp. nov., a mesophilic and neutrophilic sulfate-reducing bacterium isolated from sediment of a brackish lake.</title>
        <authorList>
            <person name="Takahashi A."/>
            <person name="Kojima H."/>
            <person name="Watanabe M."/>
            <person name="Fukui M."/>
        </authorList>
    </citation>
    <scope>NUCLEOTIDE SEQUENCE</scope>
    <source>
        <strain evidence="3">SF6</strain>
    </source>
</reference>
<evidence type="ECO:0000313" key="3">
    <source>
        <dbReference type="EMBL" id="BCS88147.1"/>
    </source>
</evidence>
<proteinExistence type="predicted"/>
<dbReference type="InterPro" id="IPR051012">
    <property type="entry name" value="CellSynth/LPSAsmb/PSIAsmb"/>
</dbReference>
<evidence type="ECO:0000256" key="2">
    <source>
        <dbReference type="ARBA" id="ARBA00022803"/>
    </source>
</evidence>
<dbReference type="Pfam" id="PF13176">
    <property type="entry name" value="TPR_7"/>
    <property type="match status" value="1"/>
</dbReference>
<evidence type="ECO:0000313" key="4">
    <source>
        <dbReference type="Proteomes" id="UP001053296"/>
    </source>
</evidence>
<dbReference type="Proteomes" id="UP001053296">
    <property type="component" value="Chromosome"/>
</dbReference>